<accession>A0A507D2X9</accession>
<dbReference type="PANTHER" id="PTHR46613:SF1">
    <property type="entry name" value="RADIAL SPOKE HEAD 10 HOMOLOG B-RELATED"/>
    <property type="match status" value="1"/>
</dbReference>
<keyword evidence="3" id="KW-0963">Cytoplasm</keyword>
<keyword evidence="12" id="KW-1185">Reference proteome</keyword>
<dbReference type="Pfam" id="PF02493">
    <property type="entry name" value="MORN"/>
    <property type="match status" value="8"/>
</dbReference>
<evidence type="ECO:0000256" key="8">
    <source>
        <dbReference type="ARBA" id="ARBA00023273"/>
    </source>
</evidence>
<evidence type="ECO:0000256" key="6">
    <source>
        <dbReference type="ARBA" id="ARBA00023069"/>
    </source>
</evidence>
<feature type="region of interest" description="Disordered" evidence="9">
    <location>
        <begin position="547"/>
        <end position="663"/>
    </location>
</feature>
<comment type="subcellular location">
    <subcellularLocation>
        <location evidence="1">Cell projection</location>
        <location evidence="1">Cilium</location>
        <location evidence="1">Flagellum</location>
    </subcellularLocation>
    <subcellularLocation>
        <location evidence="2">Cytoplasm</location>
        <location evidence="2">Cytoskeleton</location>
        <location evidence="2">Cilium axoneme</location>
    </subcellularLocation>
</comment>
<dbReference type="SMART" id="SM00698">
    <property type="entry name" value="MORN"/>
    <property type="match status" value="8"/>
</dbReference>
<evidence type="ECO:0000256" key="7">
    <source>
        <dbReference type="ARBA" id="ARBA00023212"/>
    </source>
</evidence>
<dbReference type="Gene3D" id="2.20.110.10">
    <property type="entry name" value="Histone H3 K4-specific methyltransferase SET7/9 N-terminal domain"/>
    <property type="match status" value="3"/>
</dbReference>
<evidence type="ECO:0000313" key="11">
    <source>
        <dbReference type="EMBL" id="TPX46265.1"/>
    </source>
</evidence>
<feature type="compositionally biased region" description="Basic and acidic residues" evidence="9">
    <location>
        <begin position="630"/>
        <end position="642"/>
    </location>
</feature>
<dbReference type="GO" id="GO:0005930">
    <property type="term" value="C:axoneme"/>
    <property type="evidence" value="ECO:0007669"/>
    <property type="project" value="UniProtKB-SubCell"/>
</dbReference>
<dbReference type="Proteomes" id="UP000317494">
    <property type="component" value="Unassembled WGS sequence"/>
</dbReference>
<dbReference type="OrthoDB" id="294378at2759"/>
<feature type="compositionally biased region" description="Polar residues" evidence="9">
    <location>
        <begin position="580"/>
        <end position="594"/>
    </location>
</feature>
<dbReference type="STRING" id="286115.A0A507D2X9"/>
<proteinExistence type="predicted"/>
<evidence type="ECO:0000313" key="12">
    <source>
        <dbReference type="Proteomes" id="UP000317494"/>
    </source>
</evidence>
<dbReference type="GO" id="GO:0031514">
    <property type="term" value="C:motile cilium"/>
    <property type="evidence" value="ECO:0007669"/>
    <property type="project" value="UniProtKB-SubCell"/>
</dbReference>
<dbReference type="PANTHER" id="PTHR46613">
    <property type="entry name" value="RADIAL SPOKE HEAD 10 HOMOLOG B-RELATED"/>
    <property type="match status" value="1"/>
</dbReference>
<evidence type="ECO:0000256" key="5">
    <source>
        <dbReference type="ARBA" id="ARBA00022846"/>
    </source>
</evidence>
<gene>
    <name evidence="10" type="ORF">SeLEV6574_g03623</name>
    <name evidence="11" type="ORF">SeMB42_g03778</name>
</gene>
<keyword evidence="6" id="KW-0969">Cilium</keyword>
<keyword evidence="7" id="KW-0206">Cytoskeleton</keyword>
<comment type="caution">
    <text evidence="10">The sequence shown here is derived from an EMBL/GenBank/DDBJ whole genome shotgun (WGS) entry which is preliminary data.</text>
</comment>
<dbReference type="InterPro" id="IPR003409">
    <property type="entry name" value="MORN"/>
</dbReference>
<name>A0A507D2X9_9FUNG</name>
<organism evidence="10 13">
    <name type="scientific">Synchytrium endobioticum</name>
    <dbReference type="NCBI Taxonomy" id="286115"/>
    <lineage>
        <taxon>Eukaryota</taxon>
        <taxon>Fungi</taxon>
        <taxon>Fungi incertae sedis</taxon>
        <taxon>Chytridiomycota</taxon>
        <taxon>Chytridiomycota incertae sedis</taxon>
        <taxon>Chytridiomycetes</taxon>
        <taxon>Synchytriales</taxon>
        <taxon>Synchytriaceae</taxon>
        <taxon>Synchytrium</taxon>
    </lineage>
</organism>
<dbReference type="EMBL" id="QEAM01000127">
    <property type="protein sequence ID" value="TPX45826.1"/>
    <property type="molecule type" value="Genomic_DNA"/>
</dbReference>
<dbReference type="AlphaFoldDB" id="A0A507D2X9"/>
<reference evidence="12 13" key="1">
    <citation type="journal article" date="2019" name="Sci. Rep.">
        <title>Comparative genomics of chytrid fungi reveal insights into the obligate biotrophic and pathogenic lifestyle of Synchytrium endobioticum.</title>
        <authorList>
            <person name="van de Vossenberg B.T.L.H."/>
            <person name="Warris S."/>
            <person name="Nguyen H.D.T."/>
            <person name="van Gent-Pelzer M.P.E."/>
            <person name="Joly D.L."/>
            <person name="van de Geest H.C."/>
            <person name="Bonants P.J.M."/>
            <person name="Smith D.S."/>
            <person name="Levesque C.A."/>
            <person name="van der Lee T.A.J."/>
        </authorList>
    </citation>
    <scope>NUCLEOTIDE SEQUENCE [LARGE SCALE GENOMIC DNA]</scope>
    <source>
        <strain evidence="10 13">LEV6574</strain>
        <strain evidence="11 12">MB42</strain>
    </source>
</reference>
<sequence length="733" mass="81675">MLEGVKEASNESMASALVTTVVHDYLGGLRDNRAHGSGVYTWPDATRFEGEFLNGKIIGTGTYTWINGCVYEGEVQDAYRHGRGALSFTNRGGVYSGNWVQGKRSGKGVLVYDYEGRCRYDGDWKNGVRHGFGTMTYASGNIYEGEWRNGSKCGRGIMKWARRNEEYTGEWVDNLPNGLGAYTWKINNISQDRFPGHNRYEGWYDGDWKDNMKHGRGTYTSEDGRKYTGMFENDRMLGEFPAFNNESPFQFRHLDLIPWSDNQSDQHLKTINSVVTRHMGSLRSLYHRLCTTGAKQASPSDDVCGVERVQLWYLFRDCKLPLKGVTLVDLDRVFARGFQQSDSFSPFFADPHTPSASFILRDFIEHLLRVAWLVYGSSSEPLPNTTETGPAAALERLLSNDIFPIVDQVSEVKTDKRETLLKNLSMENEPRYRASLYKMYCNLSQVRKDSLIGSVGDVTMTMRDVVLAINTYGVLSGNEGISQLSSFLSQANKTIAISADYGDSYNLEYEIVSLELFDLIMMAMMLKFSDLVDAALGIVKPAASSSDAQTVDSTALQRSSSNKDRVVKPLRLKTADASAQKGSSGASTLNSPSPLSLHLKDATAKGSHTNIKTRRESSSRPEYLSRGNMKSRDSGGGGREEGVADGSGSKNGIAHRSSVLIDDDEPVTRSRTDVSKMMSPSEAFTAVTDPVYKSPEENEARLKQQITKCFVNIFKYHDEYMRCKYIAKELAGS</sequence>
<keyword evidence="8" id="KW-0966">Cell projection</keyword>
<dbReference type="EMBL" id="QEAN01000140">
    <property type="protein sequence ID" value="TPX46265.1"/>
    <property type="molecule type" value="Genomic_DNA"/>
</dbReference>
<evidence type="ECO:0000256" key="4">
    <source>
        <dbReference type="ARBA" id="ARBA00022737"/>
    </source>
</evidence>
<evidence type="ECO:0000256" key="2">
    <source>
        <dbReference type="ARBA" id="ARBA00004430"/>
    </source>
</evidence>
<evidence type="ECO:0000313" key="10">
    <source>
        <dbReference type="EMBL" id="TPX45826.1"/>
    </source>
</evidence>
<dbReference type="Proteomes" id="UP000320475">
    <property type="component" value="Unassembled WGS sequence"/>
</dbReference>
<dbReference type="VEuPathDB" id="FungiDB:SeMB42_g03778"/>
<keyword evidence="4" id="KW-0677">Repeat</keyword>
<evidence type="ECO:0000313" key="13">
    <source>
        <dbReference type="Proteomes" id="UP000320475"/>
    </source>
</evidence>
<keyword evidence="5" id="KW-0282">Flagellum</keyword>
<protein>
    <submittedName>
        <fullName evidence="10">Uncharacterized protein</fullName>
    </submittedName>
</protein>
<evidence type="ECO:0000256" key="3">
    <source>
        <dbReference type="ARBA" id="ARBA00022490"/>
    </source>
</evidence>
<feature type="compositionally biased region" description="Polar residues" evidence="9">
    <location>
        <begin position="547"/>
        <end position="560"/>
    </location>
</feature>
<evidence type="ECO:0000256" key="9">
    <source>
        <dbReference type="SAM" id="MobiDB-lite"/>
    </source>
</evidence>
<evidence type="ECO:0000256" key="1">
    <source>
        <dbReference type="ARBA" id="ARBA00004230"/>
    </source>
</evidence>
<dbReference type="SUPFAM" id="SSF82185">
    <property type="entry name" value="Histone H3 K4-specific methyltransferase SET7/9 N-terminal domain"/>
    <property type="match status" value="3"/>
</dbReference>